<sequence length="137" mass="15279">MHMSNLAFNVKESWPAAVESMDVSIEDASPVSETSKQQDNVDSFAFADIYLRNAPCFLKGMLLQARGDNVEVSLRKPDAGLLAFEKGACELSATYLFLTVAMSAADEESLAEMQAYFEQKLRTLSPQAKFEIDWRNK</sequence>
<protein>
    <recommendedName>
        <fullName evidence="3">DUF2218 domain-containing protein</fullName>
    </recommendedName>
</protein>
<name>A0A367VAW9_9PROT</name>
<accession>A0A367VAW9</accession>
<dbReference type="AlphaFoldDB" id="A0A367VAW9"/>
<evidence type="ECO:0008006" key="3">
    <source>
        <dbReference type="Google" id="ProtNLM"/>
    </source>
</evidence>
<comment type="caution">
    <text evidence="1">The sequence shown here is derived from an EMBL/GenBank/DDBJ whole genome shotgun (WGS) entry which is preliminary data.</text>
</comment>
<dbReference type="InterPro" id="IPR014543">
    <property type="entry name" value="UCP028291"/>
</dbReference>
<dbReference type="Pfam" id="PF09981">
    <property type="entry name" value="DUF2218"/>
    <property type="match status" value="1"/>
</dbReference>
<evidence type="ECO:0000313" key="1">
    <source>
        <dbReference type="EMBL" id="RCK22313.1"/>
    </source>
</evidence>
<dbReference type="Gene3D" id="3.30.310.50">
    <property type="entry name" value="Alpha-D-phosphohexomutase, C-terminal domain"/>
    <property type="match status" value="1"/>
</dbReference>
<organism evidence="1 2">
    <name type="scientific">Thalassospira profundimaris</name>
    <dbReference type="NCBI Taxonomy" id="502049"/>
    <lineage>
        <taxon>Bacteria</taxon>
        <taxon>Pseudomonadati</taxon>
        <taxon>Pseudomonadota</taxon>
        <taxon>Alphaproteobacteria</taxon>
        <taxon>Rhodospirillales</taxon>
        <taxon>Thalassospiraceae</taxon>
        <taxon>Thalassospira</taxon>
    </lineage>
</organism>
<gene>
    <name evidence="1" type="ORF">TH6_11655</name>
</gene>
<evidence type="ECO:0000313" key="2">
    <source>
        <dbReference type="Proteomes" id="UP000253061"/>
    </source>
</evidence>
<proteinExistence type="predicted"/>
<dbReference type="Proteomes" id="UP000253061">
    <property type="component" value="Unassembled WGS sequence"/>
</dbReference>
<reference evidence="1 2" key="1">
    <citation type="submission" date="2014-07" db="EMBL/GenBank/DDBJ databases">
        <title>Draft genome sequence of Thalassospira profundimaris R8-17.</title>
        <authorList>
            <person name="Lai Q."/>
            <person name="Shao Z."/>
        </authorList>
    </citation>
    <scope>NUCLEOTIDE SEQUENCE [LARGE SCALE GENOMIC DNA]</scope>
    <source>
        <strain evidence="1 2">R8-17</strain>
    </source>
</reference>
<dbReference type="EMBL" id="JPWB01000004">
    <property type="protein sequence ID" value="RCK22313.1"/>
    <property type="molecule type" value="Genomic_DNA"/>
</dbReference>